<evidence type="ECO:0000256" key="6">
    <source>
        <dbReference type="SAM" id="MobiDB-lite"/>
    </source>
</evidence>
<feature type="transmembrane region" description="Helical" evidence="7">
    <location>
        <begin position="417"/>
        <end position="437"/>
    </location>
</feature>
<sequence length="819" mass="89752">MSPHDPPPPPAASSPPPRNDGEKGSPSVVSRHKTTPAAPVSGQIPSPTGGVRTRGTSDNQSPQLRHRPQHHHHRCDDNNHQAHRDARQHRLRHRSGEDDPPPQNQLHSHSSLLGSYSLDYADADADAVENSSAIELTPLRGSTMELQWQQTRQSRQRQERQQQPQKQKQQQQPPFAQKMERGINRLLMGGRGSGDGKGRVAYYGGSEHDFNDDDCSSSCNSSSTSASSVVAVTAVMRDRDRNIPRPTLSSSMGTPHPDEITTENNRRQQQHQPRQQQQQQHHAPRARSFPPYGLAMIRDSPGVASNGSGGIEEDHNDNFYAVDQDHPIPPSSLSSSSPPLDFRTARAGSSFIAIAEVDNNHEDGDNYNNKKFKVLGWDLSNSSRRSQFLISSSGTFGFSLVYGYLQELISVSLCNRKLGLFLALAQFAGYTVLSYYFRKLDAAAVVTSLAGGRERRSSSSFSFGVASLSRRIRRRPLQSSIGSVDGTTATDTIPLEMYIGLSILRAIDLGMTNLAMQYVNYPAKTIMKSTRVVFTMMFGVIVSKKRYGLTDYSIVGIMVTGLAMFFHADANTSAVFNPLGIIMLTISLLCDGAISNLSEALMNQYQVGQDEYIFRLYSIATFFIFIAAGIKGDLRDGFAYLARPGTLKEIEEGLEPTWSIFGKVFTIALLSLSGFLGSSCSAAITKSFGALTSSITSTARKAATIFLSFALFPNNNCTLEHVGGIFFFVASLVAKSLRHSKRGKGGSHHPRKHNHDNHRRYSTQHSRDKSVNNHSTTTAASSGLGRNGIIGITDSSKDTSPLICSSPPYLRRKVGDDFV</sequence>
<dbReference type="PANTHER" id="PTHR10778">
    <property type="entry name" value="SOLUTE CARRIER FAMILY 35 MEMBER B"/>
    <property type="match status" value="1"/>
</dbReference>
<evidence type="ECO:0000256" key="1">
    <source>
        <dbReference type="ARBA" id="ARBA00004141"/>
    </source>
</evidence>
<evidence type="ECO:0000313" key="9">
    <source>
        <dbReference type="Proteomes" id="UP001530377"/>
    </source>
</evidence>
<feature type="compositionally biased region" description="Basic and acidic residues" evidence="6">
    <location>
        <begin position="74"/>
        <end position="85"/>
    </location>
</feature>
<reference evidence="8 9" key="1">
    <citation type="submission" date="2024-10" db="EMBL/GenBank/DDBJ databases">
        <title>Updated reference genomes for cyclostephanoid diatoms.</title>
        <authorList>
            <person name="Roberts W.R."/>
            <person name="Alverson A.J."/>
        </authorList>
    </citation>
    <scope>NUCLEOTIDE SEQUENCE [LARGE SCALE GENOMIC DNA]</scope>
    <source>
        <strain evidence="8 9">AJA228-03</strain>
    </source>
</reference>
<accession>A0ABD3RXQ6</accession>
<dbReference type="AlphaFoldDB" id="A0ABD3RXQ6"/>
<feature type="transmembrane region" description="Helical" evidence="7">
    <location>
        <begin position="549"/>
        <end position="568"/>
    </location>
</feature>
<evidence type="ECO:0000256" key="4">
    <source>
        <dbReference type="ARBA" id="ARBA00022989"/>
    </source>
</evidence>
<feature type="transmembrane region" description="Helical" evidence="7">
    <location>
        <begin position="612"/>
        <end position="630"/>
    </location>
</feature>
<feature type="region of interest" description="Disordered" evidence="6">
    <location>
        <begin position="740"/>
        <end position="783"/>
    </location>
</feature>
<name>A0ABD3RXQ6_9STRA</name>
<evidence type="ECO:0000313" key="8">
    <source>
        <dbReference type="EMBL" id="KAL3816994.1"/>
    </source>
</evidence>
<evidence type="ECO:0000256" key="2">
    <source>
        <dbReference type="ARBA" id="ARBA00022448"/>
    </source>
</evidence>
<protein>
    <submittedName>
        <fullName evidence="8">Uncharacterized protein</fullName>
    </submittedName>
</protein>
<feature type="transmembrane region" description="Helical" evidence="7">
    <location>
        <begin position="574"/>
        <end position="591"/>
    </location>
</feature>
<proteinExistence type="predicted"/>
<organism evidence="8 9">
    <name type="scientific">Cyclostephanos tholiformis</name>
    <dbReference type="NCBI Taxonomy" id="382380"/>
    <lineage>
        <taxon>Eukaryota</taxon>
        <taxon>Sar</taxon>
        <taxon>Stramenopiles</taxon>
        <taxon>Ochrophyta</taxon>
        <taxon>Bacillariophyta</taxon>
        <taxon>Coscinodiscophyceae</taxon>
        <taxon>Thalassiosirophycidae</taxon>
        <taxon>Stephanodiscales</taxon>
        <taxon>Stephanodiscaceae</taxon>
        <taxon>Cyclostephanos</taxon>
    </lineage>
</organism>
<keyword evidence="3 7" id="KW-0812">Transmembrane</keyword>
<feature type="compositionally biased region" description="Low complexity" evidence="6">
    <location>
        <begin position="270"/>
        <end position="281"/>
    </location>
</feature>
<dbReference type="Pfam" id="PF08449">
    <property type="entry name" value="UAA"/>
    <property type="match status" value="1"/>
</dbReference>
<keyword evidence="2" id="KW-0813">Transport</keyword>
<keyword evidence="5 7" id="KW-0472">Membrane</keyword>
<dbReference type="InterPro" id="IPR013657">
    <property type="entry name" value="SCL35B1-4/HUT1"/>
</dbReference>
<evidence type="ECO:0000256" key="5">
    <source>
        <dbReference type="ARBA" id="ARBA00023136"/>
    </source>
</evidence>
<evidence type="ECO:0000256" key="7">
    <source>
        <dbReference type="SAM" id="Phobius"/>
    </source>
</evidence>
<keyword evidence="4 7" id="KW-1133">Transmembrane helix</keyword>
<feature type="region of interest" description="Disordered" evidence="6">
    <location>
        <begin position="1"/>
        <end position="110"/>
    </location>
</feature>
<feature type="compositionally biased region" description="Basic residues" evidence="6">
    <location>
        <begin position="740"/>
        <end position="762"/>
    </location>
</feature>
<feature type="region of interest" description="Disordered" evidence="6">
    <location>
        <begin position="147"/>
        <end position="176"/>
    </location>
</feature>
<comment type="subcellular location">
    <subcellularLocation>
        <location evidence="1">Membrane</location>
        <topology evidence="1">Multi-pass membrane protein</topology>
    </subcellularLocation>
</comment>
<dbReference type="EMBL" id="JALLPB020000122">
    <property type="protein sequence ID" value="KAL3816994.1"/>
    <property type="molecule type" value="Genomic_DNA"/>
</dbReference>
<gene>
    <name evidence="8" type="ORF">ACHAXA_010114</name>
</gene>
<feature type="compositionally biased region" description="Polar residues" evidence="6">
    <location>
        <begin position="772"/>
        <end position="781"/>
    </location>
</feature>
<dbReference type="GO" id="GO:0016020">
    <property type="term" value="C:membrane"/>
    <property type="evidence" value="ECO:0007669"/>
    <property type="project" value="UniProtKB-SubCell"/>
</dbReference>
<feature type="compositionally biased region" description="Low complexity" evidence="6">
    <location>
        <begin position="161"/>
        <end position="176"/>
    </location>
</feature>
<feature type="compositionally biased region" description="Basic residues" evidence="6">
    <location>
        <begin position="64"/>
        <end position="73"/>
    </location>
</feature>
<feature type="compositionally biased region" description="Pro residues" evidence="6">
    <location>
        <begin position="1"/>
        <end position="18"/>
    </location>
</feature>
<comment type="caution">
    <text evidence="8">The sequence shown here is derived from an EMBL/GenBank/DDBJ whole genome shotgun (WGS) entry which is preliminary data.</text>
</comment>
<evidence type="ECO:0000256" key="3">
    <source>
        <dbReference type="ARBA" id="ARBA00022692"/>
    </source>
</evidence>
<dbReference type="PANTHER" id="PTHR10778:SF8">
    <property type="entry name" value="ADENOSINE 3'-PHOSPHO 5'-PHOSPHOSULFATE TRANSPORTER 2"/>
    <property type="match status" value="1"/>
</dbReference>
<keyword evidence="9" id="KW-1185">Reference proteome</keyword>
<dbReference type="Proteomes" id="UP001530377">
    <property type="component" value="Unassembled WGS sequence"/>
</dbReference>
<feature type="region of interest" description="Disordered" evidence="6">
    <location>
        <begin position="235"/>
        <end position="339"/>
    </location>
</feature>